<feature type="transmembrane region" description="Helical" evidence="7">
    <location>
        <begin position="12"/>
        <end position="32"/>
    </location>
</feature>
<dbReference type="RefSeq" id="WP_283433615.1">
    <property type="nucleotide sequence ID" value="NZ_FXUG01000009.1"/>
</dbReference>
<proteinExistence type="inferred from homology"/>
<reference evidence="9 10" key="1">
    <citation type="submission" date="2017-05" db="EMBL/GenBank/DDBJ databases">
        <authorList>
            <person name="Varghese N."/>
            <person name="Submissions S."/>
        </authorList>
    </citation>
    <scope>NUCLEOTIDE SEQUENCE [LARGE SCALE GENOMIC DNA]</scope>
    <source>
        <strain evidence="9 10">DSM 25457</strain>
    </source>
</reference>
<dbReference type="InterPro" id="IPR002656">
    <property type="entry name" value="Acyl_transf_3_dom"/>
</dbReference>
<name>A0ABY1QCH4_9BACT</name>
<comment type="subcellular location">
    <subcellularLocation>
        <location evidence="1">Cell membrane</location>
        <topology evidence="1">Multi-pass membrane protein</topology>
    </subcellularLocation>
</comment>
<accession>A0ABY1QCH4</accession>
<evidence type="ECO:0000313" key="9">
    <source>
        <dbReference type="EMBL" id="SMP65322.1"/>
    </source>
</evidence>
<dbReference type="Proteomes" id="UP001158067">
    <property type="component" value="Unassembled WGS sequence"/>
</dbReference>
<evidence type="ECO:0000256" key="2">
    <source>
        <dbReference type="ARBA" id="ARBA00007400"/>
    </source>
</evidence>
<feature type="domain" description="Acyltransferase 3" evidence="8">
    <location>
        <begin position="20"/>
        <end position="336"/>
    </location>
</feature>
<protein>
    <submittedName>
        <fullName evidence="9">Acyltransferase family protein</fullName>
    </submittedName>
</protein>
<evidence type="ECO:0000256" key="3">
    <source>
        <dbReference type="ARBA" id="ARBA00022475"/>
    </source>
</evidence>
<dbReference type="PANTHER" id="PTHR40074">
    <property type="entry name" value="O-ACETYLTRANSFERASE WECH"/>
    <property type="match status" value="1"/>
</dbReference>
<keyword evidence="4 7" id="KW-0812">Transmembrane</keyword>
<feature type="transmembrane region" description="Helical" evidence="7">
    <location>
        <begin position="52"/>
        <end position="74"/>
    </location>
</feature>
<keyword evidence="6 7" id="KW-0472">Membrane</keyword>
<dbReference type="PANTHER" id="PTHR40074:SF2">
    <property type="entry name" value="O-ACETYLTRANSFERASE WECH"/>
    <property type="match status" value="1"/>
</dbReference>
<comment type="similarity">
    <text evidence="2">Belongs to the acyltransferase 3 family.</text>
</comment>
<feature type="transmembrane region" description="Helical" evidence="7">
    <location>
        <begin position="169"/>
        <end position="194"/>
    </location>
</feature>
<dbReference type="EMBL" id="FXUG01000009">
    <property type="protein sequence ID" value="SMP65322.1"/>
    <property type="molecule type" value="Genomic_DNA"/>
</dbReference>
<evidence type="ECO:0000313" key="10">
    <source>
        <dbReference type="Proteomes" id="UP001158067"/>
    </source>
</evidence>
<feature type="transmembrane region" description="Helical" evidence="7">
    <location>
        <begin position="320"/>
        <end position="341"/>
    </location>
</feature>
<evidence type="ECO:0000256" key="4">
    <source>
        <dbReference type="ARBA" id="ARBA00022692"/>
    </source>
</evidence>
<feature type="transmembrane region" description="Helical" evidence="7">
    <location>
        <begin position="255"/>
        <end position="279"/>
    </location>
</feature>
<evidence type="ECO:0000256" key="5">
    <source>
        <dbReference type="ARBA" id="ARBA00022989"/>
    </source>
</evidence>
<comment type="caution">
    <text evidence="9">The sequence shown here is derived from an EMBL/GenBank/DDBJ whole genome shotgun (WGS) entry which is preliminary data.</text>
</comment>
<sequence length="394" mass="44165">MSKTELSLPSKQSFQIVSLVATVLVVGIHYRSTVPSSSVYSQLDFNEIAQEFLFGGVARIAVPLFAFLAGLFYFRSDDGTRATYLKKLNQRVRSVGIPYLLAGLIAVAVWCGIRVLEKKFSELTPGNLLSMWILRPPAEQLWFLRDLMVLVAIAPLIRRVVLHQMNRPWWIAVLGGMWLFNLQCFPIVSGWYLLNIETLLFFSIGCLAAQDTNWATRLENASPTLVTRTTILWLALVATRVWLRPNFDIWYVSRHGFLDLILHQGSIVVGGCAVMMLAYRIRNAFLLNVSSASFFVYLVHEFPLRAVIEKISARTLPADTACWIVMPMVVVGCYAVAFQLARFSPQGFAIFTGGRLPTSKLPVQDSVAQPLASSRGLGLPLKQFLTKRSKRFLG</sequence>
<evidence type="ECO:0000256" key="7">
    <source>
        <dbReference type="SAM" id="Phobius"/>
    </source>
</evidence>
<evidence type="ECO:0000259" key="8">
    <source>
        <dbReference type="Pfam" id="PF01757"/>
    </source>
</evidence>
<evidence type="ECO:0000256" key="6">
    <source>
        <dbReference type="ARBA" id="ARBA00023136"/>
    </source>
</evidence>
<keyword evidence="9" id="KW-0808">Transferase</keyword>
<dbReference type="Pfam" id="PF01757">
    <property type="entry name" value="Acyl_transf_3"/>
    <property type="match status" value="1"/>
</dbReference>
<gene>
    <name evidence="9" type="ORF">SAMN06265222_10923</name>
</gene>
<dbReference type="GO" id="GO:0016746">
    <property type="term" value="F:acyltransferase activity"/>
    <property type="evidence" value="ECO:0007669"/>
    <property type="project" value="UniProtKB-KW"/>
</dbReference>
<keyword evidence="5 7" id="KW-1133">Transmembrane helix</keyword>
<evidence type="ECO:0000256" key="1">
    <source>
        <dbReference type="ARBA" id="ARBA00004651"/>
    </source>
</evidence>
<organism evidence="9 10">
    <name type="scientific">Neorhodopirellula lusitana</name>
    <dbReference type="NCBI Taxonomy" id="445327"/>
    <lineage>
        <taxon>Bacteria</taxon>
        <taxon>Pseudomonadati</taxon>
        <taxon>Planctomycetota</taxon>
        <taxon>Planctomycetia</taxon>
        <taxon>Pirellulales</taxon>
        <taxon>Pirellulaceae</taxon>
        <taxon>Neorhodopirellula</taxon>
    </lineage>
</organism>
<keyword evidence="9" id="KW-0012">Acyltransferase</keyword>
<keyword evidence="10" id="KW-1185">Reference proteome</keyword>
<feature type="transmembrane region" description="Helical" evidence="7">
    <location>
        <begin position="285"/>
        <end position="308"/>
    </location>
</feature>
<feature type="transmembrane region" description="Helical" evidence="7">
    <location>
        <begin position="140"/>
        <end position="157"/>
    </location>
</feature>
<keyword evidence="3" id="KW-1003">Cell membrane</keyword>
<feature type="transmembrane region" description="Helical" evidence="7">
    <location>
        <begin position="95"/>
        <end position="116"/>
    </location>
</feature>